<dbReference type="InterPro" id="IPR002913">
    <property type="entry name" value="START_lipid-bd_dom"/>
</dbReference>
<dbReference type="PROSITE" id="PS50848">
    <property type="entry name" value="START"/>
    <property type="match status" value="1"/>
</dbReference>
<dbReference type="Gene3D" id="3.30.530.20">
    <property type="match status" value="1"/>
</dbReference>
<evidence type="ECO:0000256" key="1">
    <source>
        <dbReference type="SAM" id="MobiDB-lite"/>
    </source>
</evidence>
<gene>
    <name evidence="4" type="primary">LOC101845400</name>
</gene>
<protein>
    <submittedName>
        <fullName evidence="4">Uncharacterized protein LOC101845400 isoform X1</fullName>
    </submittedName>
</protein>
<dbReference type="PANTHER" id="PTHR47117:SF8">
    <property type="entry name" value="KINESIN FAMILY MEMBER 16B"/>
    <property type="match status" value="1"/>
</dbReference>
<dbReference type="Pfam" id="PF01852">
    <property type="entry name" value="START"/>
    <property type="match status" value="1"/>
</dbReference>
<organism evidence="3 4">
    <name type="scientific">Aplysia californica</name>
    <name type="common">California sea hare</name>
    <dbReference type="NCBI Taxonomy" id="6500"/>
    <lineage>
        <taxon>Eukaryota</taxon>
        <taxon>Metazoa</taxon>
        <taxon>Spiralia</taxon>
        <taxon>Lophotrochozoa</taxon>
        <taxon>Mollusca</taxon>
        <taxon>Gastropoda</taxon>
        <taxon>Heterobranchia</taxon>
        <taxon>Euthyneura</taxon>
        <taxon>Tectipleura</taxon>
        <taxon>Aplysiida</taxon>
        <taxon>Aplysioidea</taxon>
        <taxon>Aplysiidae</taxon>
        <taxon>Aplysia</taxon>
    </lineage>
</organism>
<dbReference type="RefSeq" id="XP_005098605.1">
    <property type="nucleotide sequence ID" value="XM_005098548.3"/>
</dbReference>
<feature type="compositionally biased region" description="Basic and acidic residues" evidence="1">
    <location>
        <begin position="382"/>
        <end position="391"/>
    </location>
</feature>
<proteinExistence type="predicted"/>
<reference evidence="4" key="1">
    <citation type="submission" date="2025-08" db="UniProtKB">
        <authorList>
            <consortium name="RefSeq"/>
        </authorList>
    </citation>
    <scope>IDENTIFICATION</scope>
</reference>
<dbReference type="SUPFAM" id="SSF55961">
    <property type="entry name" value="Bet v1-like"/>
    <property type="match status" value="1"/>
</dbReference>
<feature type="region of interest" description="Disordered" evidence="1">
    <location>
        <begin position="278"/>
        <end position="299"/>
    </location>
</feature>
<feature type="region of interest" description="Disordered" evidence="1">
    <location>
        <begin position="343"/>
        <end position="459"/>
    </location>
</feature>
<name>A0ABM0JPN8_APLCA</name>
<dbReference type="PANTHER" id="PTHR47117">
    <property type="entry name" value="STAR-RELATED LIPID TRANSFER PROTEIN 9"/>
    <property type="match status" value="1"/>
</dbReference>
<dbReference type="InterPro" id="IPR023393">
    <property type="entry name" value="START-like_dom_sf"/>
</dbReference>
<evidence type="ECO:0000313" key="4">
    <source>
        <dbReference type="RefSeq" id="XP_005098605.1"/>
    </source>
</evidence>
<feature type="compositionally biased region" description="Basic and acidic residues" evidence="1">
    <location>
        <begin position="430"/>
        <end position="447"/>
    </location>
</feature>
<dbReference type="Proteomes" id="UP000694888">
    <property type="component" value="Unplaced"/>
</dbReference>
<feature type="domain" description="START" evidence="2">
    <location>
        <begin position="506"/>
        <end position="676"/>
    </location>
</feature>
<accession>A0ABM0JPN8</accession>
<evidence type="ECO:0000313" key="3">
    <source>
        <dbReference type="Proteomes" id="UP000694888"/>
    </source>
</evidence>
<feature type="compositionally biased region" description="Acidic residues" evidence="1">
    <location>
        <begin position="420"/>
        <end position="429"/>
    </location>
</feature>
<sequence length="702" mass="79460">MDLMFFSFLSTAVCVLVVVAFKLNKYLSLLRWINGNAYVLSKKRDHFSILEVLDLFKNVRPFPISNQKGWKIDSYAHGHRIWFNFLTFPHNINAPSIKVFAAFDRIGASSQALLQVLKDISQSCDWKPGVISTSHTHNLKSHEVPSSSRGLPSMPVQVDCIKEERLVPLEPKFSLRYHDPWVTENVIPTTSVEFKRFWHREDNGVSWLLQMNEKLQTCEFYLIQPVSDVEQCLLSVLTWSQTPSQASKERASILLSSLGEYMSVRRLQKTPLLSITLPQDLSESDTESSDSSQRHESFSRDKPLFNSFKKFILDRRSTSNSSDDGRLSNSNFRRAQLERSSSILKYKSQNSTANSKGANGVGSASGEPAKQSGAFNPLCTSENKDSTDGAVRKQSLLHRSVSDGSALKQSRQLDRQLQEDQQDEDDDGEESVRQGEEEEGKRDREGEGEAASQMENEANVSEEDIQVAHHKTLSNQCAAELLAEAVRASNIDLELSSDKQAESSGGWLFSSFEKNIVVLKKMQSPGSAVQSYIGKGFVLAPPKTVWDAVKNPRTRFTYDDTLKKVDILESVNSTLKIVYFYHESQQFLMKSSCDMCVLQGERQEGDKYILTYSSIEHDKSPPQPGTLRARFHPSGWIIEPARQDNKVYSIVTYLMQVDFGSPQDNSDKFPFEDMISRYPLSIVDLQQYLKPAMQMLRRKSLT</sequence>
<dbReference type="GeneID" id="101845400"/>
<feature type="compositionally biased region" description="Polar residues" evidence="1">
    <location>
        <begin position="343"/>
        <end position="357"/>
    </location>
</feature>
<evidence type="ECO:0000259" key="2">
    <source>
        <dbReference type="PROSITE" id="PS50848"/>
    </source>
</evidence>
<keyword evidence="3" id="KW-1185">Reference proteome</keyword>